<protein>
    <submittedName>
        <fullName evidence="1">Uncharacterized protein</fullName>
    </submittedName>
</protein>
<proteinExistence type="predicted"/>
<dbReference type="InterPro" id="IPR036380">
    <property type="entry name" value="Isochorismatase-like_sf"/>
</dbReference>
<name>A0A560L2Z1_9BRAD</name>
<reference evidence="1 2" key="1">
    <citation type="submission" date="2019-06" db="EMBL/GenBank/DDBJ databases">
        <title>Genomic Encyclopedia of Type Strains, Phase IV (KMG-V): Genome sequencing to study the core and pangenomes of soil and plant-associated prokaryotes.</title>
        <authorList>
            <person name="Whitman W."/>
        </authorList>
    </citation>
    <scope>NUCLEOTIDE SEQUENCE [LARGE SCALE GENOMIC DNA]</scope>
    <source>
        <strain evidence="1 2">BR 10355</strain>
    </source>
</reference>
<evidence type="ECO:0000313" key="2">
    <source>
        <dbReference type="Proteomes" id="UP000321304"/>
    </source>
</evidence>
<gene>
    <name evidence="1" type="ORF">FBZ93_11513</name>
</gene>
<comment type="caution">
    <text evidence="1">The sequence shown here is derived from an EMBL/GenBank/DDBJ whole genome shotgun (WGS) entry which is preliminary data.</text>
</comment>
<sequence>MLALQGAWLGYDVRLLIDLSCQRSEGDEALVIKRLVLHGIIPTTVRQTVLEWSVQIGDRDLRQLVRQFLG</sequence>
<dbReference type="AlphaFoldDB" id="A0A560L2Z1"/>
<dbReference type="EMBL" id="VITY01000015">
    <property type="protein sequence ID" value="TWB89901.1"/>
    <property type="molecule type" value="Genomic_DNA"/>
</dbReference>
<accession>A0A560L2Z1</accession>
<keyword evidence="2" id="KW-1185">Reference proteome</keyword>
<dbReference type="Proteomes" id="UP000321304">
    <property type="component" value="Unassembled WGS sequence"/>
</dbReference>
<dbReference type="SUPFAM" id="SSF52499">
    <property type="entry name" value="Isochorismatase-like hydrolases"/>
    <property type="match status" value="1"/>
</dbReference>
<organism evidence="1 2">
    <name type="scientific">Bradyrhizobium macuxiense</name>
    <dbReference type="NCBI Taxonomy" id="1755647"/>
    <lineage>
        <taxon>Bacteria</taxon>
        <taxon>Pseudomonadati</taxon>
        <taxon>Pseudomonadota</taxon>
        <taxon>Alphaproteobacteria</taxon>
        <taxon>Hyphomicrobiales</taxon>
        <taxon>Nitrobacteraceae</taxon>
        <taxon>Bradyrhizobium</taxon>
    </lineage>
</organism>
<evidence type="ECO:0000313" key="1">
    <source>
        <dbReference type="EMBL" id="TWB89901.1"/>
    </source>
</evidence>